<evidence type="ECO:0000313" key="3">
    <source>
        <dbReference type="Proteomes" id="UP000435649"/>
    </source>
</evidence>
<dbReference type="GO" id="GO:0009279">
    <property type="term" value="C:cell outer membrane"/>
    <property type="evidence" value="ECO:0007669"/>
    <property type="project" value="TreeGrafter"/>
</dbReference>
<dbReference type="InterPro" id="IPR050218">
    <property type="entry name" value="LptD"/>
</dbReference>
<keyword evidence="3" id="KW-1185">Reference proteome</keyword>
<comment type="caution">
    <text evidence="2">The sequence shown here is derived from an EMBL/GenBank/DDBJ whole genome shotgun (WGS) entry which is preliminary data.</text>
</comment>
<dbReference type="PANTHER" id="PTHR30189">
    <property type="entry name" value="LPS-ASSEMBLY PROTEIN"/>
    <property type="match status" value="1"/>
</dbReference>
<dbReference type="GO" id="GO:1990351">
    <property type="term" value="C:transporter complex"/>
    <property type="evidence" value="ECO:0007669"/>
    <property type="project" value="TreeGrafter"/>
</dbReference>
<accession>A0A844FYJ5</accession>
<protein>
    <submittedName>
        <fullName evidence="2">LPS-assembly protein LptD</fullName>
    </submittedName>
</protein>
<sequence length="879" mass="101190">MTRLLSAKGKFLLAAFALAAALAAPLQAASLGASKLNFASFKEFNADSWQFVGQNIVAKGVYIPAGDLEIYADQATINIESRDIEAVGNVQVYRWENSGGVVDMAKLARIQNTPNCSVTLLGITGDVWGDLSVQVSISMLTDNIKAQRLVGNLDSGYFQFEDAQFRFKTYVCRAERGERKPDGIITVKNAEISSCNYLEDDNGHYSIGCTEAQFTPHTTEFYGMETIDTDVGDHTVFLTNGFWKVYGVPVLWLPVFYKPKDESLGLFSIQWGEASDWGYYVMLSKRFDFSEYPYASVKLLGDYYSKRGYGYGAKADFETDNSRTEIFGYGIWDFDPNKTDDYDKYRIRVPKGRYDFRISNVTHITPRLDFRGALEVISDPYFTRDFFSGRYNRNPQPATYMSLEQQFDHFSASLYVRPKVNSFYTTVQRLPGFRLDAHRQQILNTNFYYQGDLSMDYMKMDWIKFDWDTKRYPNEKLKNYSSFRLDTTHFLYFPLRFDWLTLVPRAGLKLTAYSNTSKEKVTVEDLNTLFQAADPQNTRGMLLHNYDDKGKAKLRFAGEIGVEASTKIYNSWQDVRSSFLALDGLRHVIRPYINYTLIPKPNVKRDHLYYFDDIDRIDEQHFIRFGLENRLQTRDGSSIRDYFTMENYWDLHMRKEEGFSQIGDFCTILSATPFKGFTVSTLFSIDAGGNNGKVPETVRDGRDAGHPGINLKWLNRWNISLKYSPADDWDFTFSYIYHRPYASRSAYSMGSTLTQLDAGSFFNKYFSEHTEQFQFSVRLPITPDRRTFASYAMSYDVQEGYIDVHTLQVVRNFHCWEVAAGFQWERDTDDDRYKQSFLFSIYLTGLTGPLQSGQNSILTRADNAMRAPGSSRGSKFWSN</sequence>
<dbReference type="PANTHER" id="PTHR30189:SF1">
    <property type="entry name" value="LPS-ASSEMBLY PROTEIN LPTD"/>
    <property type="match status" value="1"/>
</dbReference>
<evidence type="ECO:0000313" key="2">
    <source>
        <dbReference type="EMBL" id="MST95802.1"/>
    </source>
</evidence>
<reference evidence="2 3" key="1">
    <citation type="submission" date="2019-08" db="EMBL/GenBank/DDBJ databases">
        <title>In-depth cultivation of the pig gut microbiome towards novel bacterial diversity and tailored functional studies.</title>
        <authorList>
            <person name="Wylensek D."/>
            <person name="Hitch T.C.A."/>
            <person name="Clavel T."/>
        </authorList>
    </citation>
    <scope>NUCLEOTIDE SEQUENCE [LARGE SCALE GENOMIC DNA]</scope>
    <source>
        <strain evidence="2 3">BBE-744-WT-12</strain>
    </source>
</reference>
<feature type="chain" id="PRO_5032924367" evidence="1">
    <location>
        <begin position="29"/>
        <end position="879"/>
    </location>
</feature>
<dbReference type="Proteomes" id="UP000435649">
    <property type="component" value="Unassembled WGS sequence"/>
</dbReference>
<evidence type="ECO:0000256" key="1">
    <source>
        <dbReference type="SAM" id="SignalP"/>
    </source>
</evidence>
<proteinExistence type="predicted"/>
<dbReference type="EMBL" id="VUNS01000001">
    <property type="protein sequence ID" value="MST95802.1"/>
    <property type="molecule type" value="Genomic_DNA"/>
</dbReference>
<organism evidence="2 3">
    <name type="scientific">Victivallis lenta</name>
    <dbReference type="NCBI Taxonomy" id="2606640"/>
    <lineage>
        <taxon>Bacteria</taxon>
        <taxon>Pseudomonadati</taxon>
        <taxon>Lentisphaerota</taxon>
        <taxon>Lentisphaeria</taxon>
        <taxon>Victivallales</taxon>
        <taxon>Victivallaceae</taxon>
        <taxon>Victivallis</taxon>
    </lineage>
</organism>
<gene>
    <name evidence="2" type="ORF">FYJ85_01925</name>
</gene>
<dbReference type="AlphaFoldDB" id="A0A844FYJ5"/>
<name>A0A844FYJ5_9BACT</name>
<keyword evidence="1" id="KW-0732">Signal</keyword>
<feature type="signal peptide" evidence="1">
    <location>
        <begin position="1"/>
        <end position="28"/>
    </location>
</feature>
<dbReference type="RefSeq" id="WP_154416814.1">
    <property type="nucleotide sequence ID" value="NZ_CALXOB010000039.1"/>
</dbReference>